<dbReference type="PANTHER" id="PTHR11405:SF53">
    <property type="entry name" value="CARBAMOYL-PHOSPHATE SYNTHASE [AMMONIA], MITOCHONDRIAL"/>
    <property type="match status" value="1"/>
</dbReference>
<dbReference type="Gene3D" id="3.40.50.20">
    <property type="match status" value="2"/>
</dbReference>
<comment type="cofactor">
    <cofactor evidence="1">
        <name>Mn(2+)</name>
        <dbReference type="ChEBI" id="CHEBI:29035"/>
    </cofactor>
</comment>
<evidence type="ECO:0000313" key="11">
    <source>
        <dbReference type="EMBL" id="KRM19002.1"/>
    </source>
</evidence>
<evidence type="ECO:0000256" key="8">
    <source>
        <dbReference type="ARBA" id="ARBA00023211"/>
    </source>
</evidence>
<feature type="domain" description="ATP-grasp" evidence="10">
    <location>
        <begin position="122"/>
        <end position="316"/>
    </location>
</feature>
<comment type="similarity">
    <text evidence="3">Belongs to the CarB family.</text>
</comment>
<dbReference type="Pfam" id="PF02787">
    <property type="entry name" value="CPSase_L_D3"/>
    <property type="match status" value="1"/>
</dbReference>
<dbReference type="InterPro" id="IPR011761">
    <property type="entry name" value="ATP-grasp"/>
</dbReference>
<keyword evidence="12" id="KW-1185">Reference proteome</keyword>
<keyword evidence="8" id="KW-0464">Manganese</keyword>
<dbReference type="SUPFAM" id="SSF48108">
    <property type="entry name" value="Carbamoyl phosphate synthetase, large subunit connection domain"/>
    <property type="match status" value="1"/>
</dbReference>
<dbReference type="Pfam" id="PF02786">
    <property type="entry name" value="CPSase_L_D2"/>
    <property type="match status" value="1"/>
</dbReference>
<organism evidence="11 12">
    <name type="scientific">Ligilactobacillus hayakitensis DSM 18933 = JCM 14209</name>
    <dbReference type="NCBI Taxonomy" id="1423755"/>
    <lineage>
        <taxon>Bacteria</taxon>
        <taxon>Bacillati</taxon>
        <taxon>Bacillota</taxon>
        <taxon>Bacilli</taxon>
        <taxon>Lactobacillales</taxon>
        <taxon>Lactobacillaceae</taxon>
        <taxon>Ligilactobacillus</taxon>
    </lineage>
</organism>
<reference evidence="11 12" key="1">
    <citation type="journal article" date="2015" name="Genome Announc.">
        <title>Expanding the biotechnology potential of lactobacilli through comparative genomics of 213 strains and associated genera.</title>
        <authorList>
            <person name="Sun Z."/>
            <person name="Harris H.M."/>
            <person name="McCann A."/>
            <person name="Guo C."/>
            <person name="Argimon S."/>
            <person name="Zhang W."/>
            <person name="Yang X."/>
            <person name="Jeffery I.B."/>
            <person name="Cooney J.C."/>
            <person name="Kagawa T.F."/>
            <person name="Liu W."/>
            <person name="Song Y."/>
            <person name="Salvetti E."/>
            <person name="Wrobel A."/>
            <person name="Rasinkangas P."/>
            <person name="Parkhill J."/>
            <person name="Rea M.C."/>
            <person name="O'Sullivan O."/>
            <person name="Ritari J."/>
            <person name="Douillard F.P."/>
            <person name="Paul Ross R."/>
            <person name="Yang R."/>
            <person name="Briner A.E."/>
            <person name="Felis G.E."/>
            <person name="de Vos W.M."/>
            <person name="Barrangou R."/>
            <person name="Klaenhammer T.R."/>
            <person name="Caufield P.W."/>
            <person name="Cui Y."/>
            <person name="Zhang H."/>
            <person name="O'Toole P.W."/>
        </authorList>
    </citation>
    <scope>NUCLEOTIDE SEQUENCE [LARGE SCALE GENOMIC DNA]</scope>
    <source>
        <strain evidence="11 12">DSM 18933</strain>
    </source>
</reference>
<dbReference type="GO" id="GO:0005524">
    <property type="term" value="F:ATP binding"/>
    <property type="evidence" value="ECO:0007669"/>
    <property type="project" value="UniProtKB-UniRule"/>
</dbReference>
<dbReference type="AlphaFoldDB" id="A0A0R1WM64"/>
<evidence type="ECO:0000256" key="9">
    <source>
        <dbReference type="PROSITE-ProRule" id="PRU00409"/>
    </source>
</evidence>
<sequence>MQKIKGTKRVIVLGALNSGAINAVELLKEAGLKPILVAPKIDGYKIEGITDEWFTVEVNAENLYEIIRQTNPGAILPTFGGQMAINACMELERSGLFNALGIEILGTNLNSLKKIFDRELFSEALREKGISTPKSKTINTISDAEKFASEYGYPVIVRAAATTMKPGGDLCNNFKELQKNFKNAIEQSPVKNCLIEASVTGYKELEFEVMRDELDNCILIGSFEDFDAVGIHAADSIVVSPIKTLNNYQFNMLRTVSLKLARMFRIVGSCNIRIAFDSSTNKYYILEMNASYNRSSALVATVTTYPVAEVITKVSFGENLIDIKRVGSKILTAANEPILDYVAIKIPNWSDKINRTRLGTRKKATSQLVAFGRTLESALMKAIRSIPIREIDGKFMSNMKVDDFELENNLVHAQSDRIFYIAEAFRRDYTIREVSRLSKIDPQFLVVINNLVNYFNKGNMYNANLDNIKSAKMMGYSDFWMSKNWNMQESELYNDRTKAGISVKYNRMDSSAGTLDSTAPFFYGTYEELDELVESENQLDVLIVDGVSKLSSENFARNQTLSILAKSGLKIGLISNSPDTLSMAVSMPITIFVEPVTFESIKNIYERCNPKTICLKDPKGISDKLIDQLYDSDFKVVTWNELN</sequence>
<dbReference type="InterPro" id="IPR036897">
    <property type="entry name" value="CarbamoylP_synth_lsu_oligo_sf"/>
</dbReference>
<keyword evidence="5" id="KW-0677">Repeat</keyword>
<protein>
    <submittedName>
        <fullName evidence="11">Carbamoyl phosphate synthase large subunit</fullName>
    </submittedName>
</protein>
<evidence type="ECO:0000256" key="1">
    <source>
        <dbReference type="ARBA" id="ARBA00001936"/>
    </source>
</evidence>
<evidence type="ECO:0000256" key="4">
    <source>
        <dbReference type="ARBA" id="ARBA00022598"/>
    </source>
</evidence>
<dbReference type="InterPro" id="IPR005479">
    <property type="entry name" value="CPAse_ATP-bd"/>
</dbReference>
<dbReference type="GO" id="GO:0005737">
    <property type="term" value="C:cytoplasm"/>
    <property type="evidence" value="ECO:0007669"/>
    <property type="project" value="TreeGrafter"/>
</dbReference>
<dbReference type="GO" id="GO:0046872">
    <property type="term" value="F:metal ion binding"/>
    <property type="evidence" value="ECO:0007669"/>
    <property type="project" value="InterPro"/>
</dbReference>
<dbReference type="Gene3D" id="1.10.1030.10">
    <property type="entry name" value="Carbamoyl-phosphate synthetase, large subunit oligomerisation domain"/>
    <property type="match status" value="1"/>
</dbReference>
<keyword evidence="7 9" id="KW-0067">ATP-binding</keyword>
<dbReference type="PROSITE" id="PS50975">
    <property type="entry name" value="ATP_GRASP"/>
    <property type="match status" value="1"/>
</dbReference>
<dbReference type="EMBL" id="AZGD01000090">
    <property type="protein sequence ID" value="KRM19002.1"/>
    <property type="molecule type" value="Genomic_DNA"/>
</dbReference>
<dbReference type="InterPro" id="IPR013815">
    <property type="entry name" value="ATP_grasp_subdomain_1"/>
</dbReference>
<dbReference type="RefSeq" id="WP_025022026.1">
    <property type="nucleotide sequence ID" value="NZ_AZGD01000090.1"/>
</dbReference>
<dbReference type="SUPFAM" id="SSF56059">
    <property type="entry name" value="Glutathione synthetase ATP-binding domain-like"/>
    <property type="match status" value="1"/>
</dbReference>
<keyword evidence="6 9" id="KW-0547">Nucleotide-binding</keyword>
<dbReference type="InterPro" id="IPR058047">
    <property type="entry name" value="CPSase_preATP-grasp"/>
</dbReference>
<name>A0A0R1WM64_9LACO</name>
<dbReference type="PANTHER" id="PTHR11405">
    <property type="entry name" value="CARBAMOYLTRANSFERASE FAMILY MEMBER"/>
    <property type="match status" value="1"/>
</dbReference>
<dbReference type="PATRIC" id="fig|1423755.3.peg.845"/>
<dbReference type="InterPro" id="IPR016185">
    <property type="entry name" value="PreATP-grasp_dom_sf"/>
</dbReference>
<dbReference type="STRING" id="1423755.FC40_GL000791"/>
<evidence type="ECO:0000256" key="6">
    <source>
        <dbReference type="ARBA" id="ARBA00022741"/>
    </source>
</evidence>
<dbReference type="InterPro" id="IPR005480">
    <property type="entry name" value="CPSase_lsu_oligo"/>
</dbReference>
<gene>
    <name evidence="11" type="ORF">FC40_GL000791</name>
</gene>
<evidence type="ECO:0000256" key="7">
    <source>
        <dbReference type="ARBA" id="ARBA00022840"/>
    </source>
</evidence>
<dbReference type="Gene3D" id="3.30.470.20">
    <property type="entry name" value="ATP-grasp fold, B domain"/>
    <property type="match status" value="1"/>
</dbReference>
<evidence type="ECO:0000313" key="12">
    <source>
        <dbReference type="Proteomes" id="UP000051054"/>
    </source>
</evidence>
<comment type="cofactor">
    <cofactor evidence="2">
        <name>Mg(2+)</name>
        <dbReference type="ChEBI" id="CHEBI:18420"/>
    </cofactor>
</comment>
<proteinExistence type="inferred from homology"/>
<dbReference type="Gene3D" id="3.30.1490.20">
    <property type="entry name" value="ATP-grasp fold, A domain"/>
    <property type="match status" value="1"/>
</dbReference>
<dbReference type="Proteomes" id="UP000051054">
    <property type="component" value="Unassembled WGS sequence"/>
</dbReference>
<dbReference type="GO" id="GO:0004088">
    <property type="term" value="F:carbamoyl-phosphate synthase (glutamine-hydrolyzing) activity"/>
    <property type="evidence" value="ECO:0007669"/>
    <property type="project" value="TreeGrafter"/>
</dbReference>
<evidence type="ECO:0000256" key="5">
    <source>
        <dbReference type="ARBA" id="ARBA00022737"/>
    </source>
</evidence>
<comment type="caution">
    <text evidence="11">The sequence shown here is derived from an EMBL/GenBank/DDBJ whole genome shotgun (WGS) entry which is preliminary data.</text>
</comment>
<dbReference type="SMART" id="SM01096">
    <property type="entry name" value="CPSase_L_D3"/>
    <property type="match status" value="1"/>
</dbReference>
<evidence type="ECO:0000259" key="10">
    <source>
        <dbReference type="PROSITE" id="PS50975"/>
    </source>
</evidence>
<dbReference type="SUPFAM" id="SSF52440">
    <property type="entry name" value="PreATP-grasp domain"/>
    <property type="match status" value="2"/>
</dbReference>
<evidence type="ECO:0000256" key="2">
    <source>
        <dbReference type="ARBA" id="ARBA00001946"/>
    </source>
</evidence>
<accession>A0A0R1WM64</accession>
<dbReference type="GO" id="GO:0006541">
    <property type="term" value="P:glutamine metabolic process"/>
    <property type="evidence" value="ECO:0007669"/>
    <property type="project" value="TreeGrafter"/>
</dbReference>
<dbReference type="eggNOG" id="COG0458">
    <property type="taxonomic scope" value="Bacteria"/>
</dbReference>
<keyword evidence="4" id="KW-0436">Ligase</keyword>
<dbReference type="OrthoDB" id="9804197at2"/>
<evidence type="ECO:0000256" key="3">
    <source>
        <dbReference type="ARBA" id="ARBA00009799"/>
    </source>
</evidence>
<dbReference type="Pfam" id="PF25596">
    <property type="entry name" value="CPSase_L_D1"/>
    <property type="match status" value="1"/>
</dbReference>